<sequence>MPIRFAALPLMMLLTACTHYHYIDPQTPEGLACMHKLDAEVNACEARVREKQDSFNSLNESMERSRRQCEHGNTFNMPNACPPPPSPTKVDNYCRDGYDEKFVKCGGRIEKVEQ</sequence>
<dbReference type="Proteomes" id="UP000182272">
    <property type="component" value="Chromosome I"/>
</dbReference>
<dbReference type="OrthoDB" id="6896873at2"/>
<dbReference type="PROSITE" id="PS51257">
    <property type="entry name" value="PROKAR_LIPOPROTEIN"/>
    <property type="match status" value="1"/>
</dbReference>
<protein>
    <recommendedName>
        <fullName evidence="4">Lipoprotein</fullName>
    </recommendedName>
</protein>
<reference evidence="2 3" key="1">
    <citation type="submission" date="2016-10" db="EMBL/GenBank/DDBJ databases">
        <authorList>
            <person name="de Groot N.N."/>
        </authorList>
    </citation>
    <scope>NUCLEOTIDE SEQUENCE [LARGE SCALE GENOMIC DNA]</scope>
    <source>
        <strain evidence="2 3">LMG 2158</strain>
    </source>
</reference>
<dbReference type="EMBL" id="LT629972">
    <property type="protein sequence ID" value="SEI17605.1"/>
    <property type="molecule type" value="Genomic_DNA"/>
</dbReference>
<organism evidence="2 3">
    <name type="scientific">Pseudomonas asplenii</name>
    <dbReference type="NCBI Taxonomy" id="53407"/>
    <lineage>
        <taxon>Bacteria</taxon>
        <taxon>Pseudomonadati</taxon>
        <taxon>Pseudomonadota</taxon>
        <taxon>Gammaproteobacteria</taxon>
        <taxon>Pseudomonadales</taxon>
        <taxon>Pseudomonadaceae</taxon>
        <taxon>Pseudomonas</taxon>
    </lineage>
</organism>
<name>A0A1H6P182_9PSED</name>
<dbReference type="AlphaFoldDB" id="A0A1H6P182"/>
<evidence type="ECO:0000313" key="3">
    <source>
        <dbReference type="Proteomes" id="UP000182272"/>
    </source>
</evidence>
<evidence type="ECO:0000313" key="2">
    <source>
        <dbReference type="EMBL" id="SEI17605.1"/>
    </source>
</evidence>
<evidence type="ECO:0008006" key="4">
    <source>
        <dbReference type="Google" id="ProtNLM"/>
    </source>
</evidence>
<dbReference type="RefSeq" id="WP_019361671.1">
    <property type="nucleotide sequence ID" value="NZ_LT629972.1"/>
</dbReference>
<accession>A0A1H6P182</accession>
<evidence type="ECO:0000256" key="1">
    <source>
        <dbReference type="SAM" id="Coils"/>
    </source>
</evidence>
<gene>
    <name evidence="2" type="ORF">SAMN05216581_3418</name>
</gene>
<keyword evidence="1" id="KW-0175">Coiled coil</keyword>
<proteinExistence type="predicted"/>
<feature type="coiled-coil region" evidence="1">
    <location>
        <begin position="34"/>
        <end position="68"/>
    </location>
</feature>